<keyword evidence="5" id="KW-1185">Reference proteome</keyword>
<sequence>MDSALIHVQGSPNATQKIQQQSSMFMQVANIASVAILSSMAFSYVLDKVKDRQEKNLREEIKDRVESTLRENHERIRALEIENNTIKSELVNKNQVDQILNEKLEQMENGKLMGDVKTRALNLKLRANQVSNHSQIHQQPRRGQSSLLGDDQAEKDPLKEDIENLKIEMVRELRDLKQVIKDSMTNNTDILNEMKKFNQGVLNQLRSRQLGSESQPLDEKSDSLKIEVKLEDEEFKLDGSDKKQEESKEQEKPVTKIEPKKFAEIELNEEQLKDIRTKFEEMINQYQEKKDKMNILRSLGFPFQNMIKDSTKNRFDLNGGLFKNLDKLVPGNIAKFLMAIGFKQRTETLYEYEVPKDDVENPDSMLGNKNVLEAMTGQMLADQGAHVIVVKSKGNNPSKLQFMNRGKSSIILNLKKDRDRAFLLNDVIPHIDIILESYRPGVMEKLGLSPDIVHDNNSKVIYARLSGYGQVESKQRELAGHDMNYLAITGLLNKFKRVSKNNAPTPPANIVADFASGSLYCFNLILQALYLKKPNTTIDCSLTHSTAYLSQLVLMETVKITSKDKIKDKNAVVINNFTRPHETVYRDLEGVCFVLKPGSKIHDDARLQFYGQDEGDESHQHQDLYQLVFEKMTIKDIEQKYGPVEVIRQYGNLLENNTDLPKGLVTKIEDQIQVMNVFDLEKEGFQTYGGKQEDGWKSLEQIGVQPEKISKFQELKQAQKKEKNKTDFKPKL</sequence>
<dbReference type="InterPro" id="IPR050509">
    <property type="entry name" value="CoA-transferase_III"/>
</dbReference>
<dbReference type="PANTHER" id="PTHR48228">
    <property type="entry name" value="SUCCINYL-COA--D-CITRAMALATE COA-TRANSFERASE"/>
    <property type="match status" value="1"/>
</dbReference>
<dbReference type="EMBL" id="CCKQ01003094">
    <property type="protein sequence ID" value="CDW74205.1"/>
    <property type="molecule type" value="Genomic_DNA"/>
</dbReference>
<accession>A0A077ZW83</accession>
<gene>
    <name evidence="4" type="primary">Contig12959.g13819</name>
    <name evidence="4" type="ORF">STYLEM_3199</name>
</gene>
<dbReference type="GO" id="GO:0003824">
    <property type="term" value="F:catalytic activity"/>
    <property type="evidence" value="ECO:0007669"/>
    <property type="project" value="InterPro"/>
</dbReference>
<dbReference type="PANTHER" id="PTHR48228:SF5">
    <property type="entry name" value="ALPHA-METHYLACYL-COA RACEMASE"/>
    <property type="match status" value="1"/>
</dbReference>
<dbReference type="Gene3D" id="3.40.50.10540">
    <property type="entry name" value="Crotonobetainyl-coa:carnitine coa-transferase, domain 1"/>
    <property type="match status" value="1"/>
</dbReference>
<organism evidence="4 5">
    <name type="scientific">Stylonychia lemnae</name>
    <name type="common">Ciliate</name>
    <dbReference type="NCBI Taxonomy" id="5949"/>
    <lineage>
        <taxon>Eukaryota</taxon>
        <taxon>Sar</taxon>
        <taxon>Alveolata</taxon>
        <taxon>Ciliophora</taxon>
        <taxon>Intramacronucleata</taxon>
        <taxon>Spirotrichea</taxon>
        <taxon>Stichotrichia</taxon>
        <taxon>Sporadotrichida</taxon>
        <taxon>Oxytrichidae</taxon>
        <taxon>Stylonychinae</taxon>
        <taxon>Stylonychia</taxon>
    </lineage>
</organism>
<feature type="region of interest" description="Disordered" evidence="3">
    <location>
        <begin position="236"/>
        <end position="255"/>
    </location>
</feature>
<evidence type="ECO:0000313" key="4">
    <source>
        <dbReference type="EMBL" id="CDW74205.1"/>
    </source>
</evidence>
<name>A0A077ZW83_STYLE</name>
<feature type="coiled-coil region" evidence="2">
    <location>
        <begin position="62"/>
        <end position="89"/>
    </location>
</feature>
<dbReference type="InterPro" id="IPR003673">
    <property type="entry name" value="CoA-Trfase_fam_III"/>
</dbReference>
<feature type="region of interest" description="Disordered" evidence="3">
    <location>
        <begin position="129"/>
        <end position="160"/>
    </location>
</feature>
<protein>
    <submittedName>
        <fullName evidence="4">Alpha-methylacyl-racemase</fullName>
    </submittedName>
</protein>
<dbReference type="InParanoid" id="A0A077ZW83"/>
<dbReference type="AlphaFoldDB" id="A0A077ZW83"/>
<proteinExistence type="inferred from homology"/>
<dbReference type="Pfam" id="PF02515">
    <property type="entry name" value="CoA_transf_3"/>
    <property type="match status" value="1"/>
</dbReference>
<feature type="compositionally biased region" description="Polar residues" evidence="3">
    <location>
        <begin position="129"/>
        <end position="147"/>
    </location>
</feature>
<evidence type="ECO:0000256" key="3">
    <source>
        <dbReference type="SAM" id="MobiDB-lite"/>
    </source>
</evidence>
<dbReference type="OrthoDB" id="16747at2759"/>
<dbReference type="SUPFAM" id="SSF89796">
    <property type="entry name" value="CoA-transferase family III (CaiB/BaiF)"/>
    <property type="match status" value="1"/>
</dbReference>
<dbReference type="Proteomes" id="UP000039865">
    <property type="component" value="Unassembled WGS sequence"/>
</dbReference>
<keyword evidence="2" id="KW-0175">Coiled coil</keyword>
<reference evidence="4 5" key="1">
    <citation type="submission" date="2014-06" db="EMBL/GenBank/DDBJ databases">
        <authorList>
            <person name="Swart Estienne"/>
        </authorList>
    </citation>
    <scope>NUCLEOTIDE SEQUENCE [LARGE SCALE GENOMIC DNA]</scope>
    <source>
        <strain evidence="4 5">130c</strain>
    </source>
</reference>
<evidence type="ECO:0000256" key="2">
    <source>
        <dbReference type="SAM" id="Coils"/>
    </source>
</evidence>
<evidence type="ECO:0000256" key="1">
    <source>
        <dbReference type="ARBA" id="ARBA00008383"/>
    </source>
</evidence>
<feature type="coiled-coil region" evidence="2">
    <location>
        <begin position="265"/>
        <end position="296"/>
    </location>
</feature>
<dbReference type="InterPro" id="IPR023606">
    <property type="entry name" value="CoA-Trfase_III_dom_1_sf"/>
</dbReference>
<evidence type="ECO:0000313" key="5">
    <source>
        <dbReference type="Proteomes" id="UP000039865"/>
    </source>
</evidence>
<comment type="similarity">
    <text evidence="1">Belongs to the CoA-transferase III family.</text>
</comment>